<keyword evidence="3" id="KW-1185">Reference proteome</keyword>
<evidence type="ECO:0000313" key="2">
    <source>
        <dbReference type="EMBL" id="KAL0182215.1"/>
    </source>
</evidence>
<organism evidence="2 3">
    <name type="scientific">Cirrhinus mrigala</name>
    <name type="common">Mrigala</name>
    <dbReference type="NCBI Taxonomy" id="683832"/>
    <lineage>
        <taxon>Eukaryota</taxon>
        <taxon>Metazoa</taxon>
        <taxon>Chordata</taxon>
        <taxon>Craniata</taxon>
        <taxon>Vertebrata</taxon>
        <taxon>Euteleostomi</taxon>
        <taxon>Actinopterygii</taxon>
        <taxon>Neopterygii</taxon>
        <taxon>Teleostei</taxon>
        <taxon>Ostariophysi</taxon>
        <taxon>Cypriniformes</taxon>
        <taxon>Cyprinidae</taxon>
        <taxon>Labeoninae</taxon>
        <taxon>Labeonini</taxon>
        <taxon>Cirrhinus</taxon>
    </lineage>
</organism>
<feature type="region of interest" description="Disordered" evidence="1">
    <location>
        <begin position="50"/>
        <end position="70"/>
    </location>
</feature>
<gene>
    <name evidence="2" type="ORF">M9458_021590</name>
</gene>
<accession>A0ABD0Q8I5</accession>
<dbReference type="EMBL" id="JAMKFB020000010">
    <property type="protein sequence ID" value="KAL0182215.1"/>
    <property type="molecule type" value="Genomic_DNA"/>
</dbReference>
<dbReference type="AlphaFoldDB" id="A0ABD0Q8I5"/>
<proteinExistence type="predicted"/>
<feature type="non-terminal residue" evidence="2">
    <location>
        <position position="128"/>
    </location>
</feature>
<protein>
    <submittedName>
        <fullName evidence="2">Uncharacterized protein</fullName>
    </submittedName>
</protein>
<evidence type="ECO:0000313" key="3">
    <source>
        <dbReference type="Proteomes" id="UP001529510"/>
    </source>
</evidence>
<reference evidence="2 3" key="1">
    <citation type="submission" date="2024-05" db="EMBL/GenBank/DDBJ databases">
        <title>Genome sequencing and assembly of Indian major carp, Cirrhinus mrigala (Hamilton, 1822).</title>
        <authorList>
            <person name="Mohindra V."/>
            <person name="Chowdhury L.M."/>
            <person name="Lal K."/>
            <person name="Jena J.K."/>
        </authorList>
    </citation>
    <scope>NUCLEOTIDE SEQUENCE [LARGE SCALE GENOMIC DNA]</scope>
    <source>
        <strain evidence="2">CM1030</strain>
        <tissue evidence="2">Blood</tissue>
    </source>
</reference>
<evidence type="ECO:0000256" key="1">
    <source>
        <dbReference type="SAM" id="MobiDB-lite"/>
    </source>
</evidence>
<comment type="caution">
    <text evidence="2">The sequence shown here is derived from an EMBL/GenBank/DDBJ whole genome shotgun (WGS) entry which is preliminary data.</text>
</comment>
<dbReference type="Proteomes" id="UP001529510">
    <property type="component" value="Unassembled WGS sequence"/>
</dbReference>
<name>A0ABD0Q8I5_CIRMR</name>
<sequence>MFLVPPHSITATLQGPVLAYLHTMGVLQADQADLLKELDEGNKVKADNISELPISPSTPPKRASAVYGSHGGHGEAPLVGPVRYEGEGLSLPPRRPASAFWPVQRLNRSVSSVVDRYQEARKQVLAFQ</sequence>